<dbReference type="Gene3D" id="2.10.270.10">
    <property type="entry name" value="Cholin Binding"/>
    <property type="match status" value="2"/>
</dbReference>
<name>A0A318KTT7_9FIRM</name>
<dbReference type="CDD" id="cd05379">
    <property type="entry name" value="CAP_bacterial"/>
    <property type="match status" value="1"/>
</dbReference>
<gene>
    <name evidence="5" type="ORF">DES51_102158</name>
</gene>
<reference evidence="5 6" key="1">
    <citation type="submission" date="2018-05" db="EMBL/GenBank/DDBJ databases">
        <title>Genomic Encyclopedia of Type Strains, Phase IV (KMG-IV): sequencing the most valuable type-strain genomes for metagenomic binning, comparative biology and taxonomic classification.</title>
        <authorList>
            <person name="Goeker M."/>
        </authorList>
    </citation>
    <scope>NUCLEOTIDE SEQUENCE [LARGE SCALE GENOMIC DNA]</scope>
    <source>
        <strain evidence="5 6">JC118</strain>
    </source>
</reference>
<feature type="domain" description="SCP" evidence="4">
    <location>
        <begin position="246"/>
        <end position="358"/>
    </location>
</feature>
<dbReference type="Pfam" id="PF00188">
    <property type="entry name" value="CAP"/>
    <property type="match status" value="2"/>
</dbReference>
<feature type="repeat" description="Cell wall-binding" evidence="2">
    <location>
        <begin position="41"/>
        <end position="60"/>
    </location>
</feature>
<organism evidence="5 6">
    <name type="scientific">Dielma fastidiosa</name>
    <dbReference type="NCBI Taxonomy" id="1034346"/>
    <lineage>
        <taxon>Bacteria</taxon>
        <taxon>Bacillati</taxon>
        <taxon>Bacillota</taxon>
        <taxon>Erysipelotrichia</taxon>
        <taxon>Erysipelotrichales</taxon>
        <taxon>Erysipelotrichaceae</taxon>
        <taxon>Dielma</taxon>
    </lineage>
</organism>
<evidence type="ECO:0000256" key="3">
    <source>
        <dbReference type="SAM" id="SignalP"/>
    </source>
</evidence>
<evidence type="ECO:0000313" key="5">
    <source>
        <dbReference type="EMBL" id="PXX81039.1"/>
    </source>
</evidence>
<dbReference type="InterPro" id="IPR035940">
    <property type="entry name" value="CAP_sf"/>
</dbReference>
<proteinExistence type="predicted"/>
<dbReference type="PANTHER" id="PTHR31157:SF1">
    <property type="entry name" value="SCP DOMAIN-CONTAINING PROTEIN"/>
    <property type="match status" value="1"/>
</dbReference>
<dbReference type="InterPro" id="IPR014044">
    <property type="entry name" value="CAP_dom"/>
</dbReference>
<protein>
    <submittedName>
        <fullName evidence="5">Putative cell wall binding repeat protein</fullName>
    </submittedName>
</protein>
<evidence type="ECO:0000259" key="4">
    <source>
        <dbReference type="Pfam" id="PF00188"/>
    </source>
</evidence>
<evidence type="ECO:0000256" key="1">
    <source>
        <dbReference type="ARBA" id="ARBA00022737"/>
    </source>
</evidence>
<feature type="domain" description="SCP" evidence="4">
    <location>
        <begin position="387"/>
        <end position="499"/>
    </location>
</feature>
<feature type="chain" id="PRO_5016266688" evidence="3">
    <location>
        <begin position="27"/>
        <end position="630"/>
    </location>
</feature>
<dbReference type="EMBL" id="QJKH01000002">
    <property type="protein sequence ID" value="PXX81039.1"/>
    <property type="molecule type" value="Genomic_DNA"/>
</dbReference>
<dbReference type="SUPFAM" id="SSF55797">
    <property type="entry name" value="PR-1-like"/>
    <property type="match status" value="1"/>
</dbReference>
<dbReference type="InterPro" id="IPR018337">
    <property type="entry name" value="Cell_wall/Cho-bd_repeat"/>
</dbReference>
<dbReference type="PANTHER" id="PTHR31157">
    <property type="entry name" value="SCP DOMAIN-CONTAINING PROTEIN"/>
    <property type="match status" value="1"/>
</dbReference>
<comment type="caution">
    <text evidence="5">The sequence shown here is derived from an EMBL/GenBank/DDBJ whole genome shotgun (WGS) entry which is preliminary data.</text>
</comment>
<dbReference type="PROSITE" id="PS51170">
    <property type="entry name" value="CW"/>
    <property type="match status" value="1"/>
</dbReference>
<keyword evidence="3" id="KW-0732">Signal</keyword>
<dbReference type="SUPFAM" id="SSF69360">
    <property type="entry name" value="Cell wall binding repeat"/>
    <property type="match status" value="1"/>
</dbReference>
<evidence type="ECO:0000313" key="6">
    <source>
        <dbReference type="Proteomes" id="UP000247612"/>
    </source>
</evidence>
<accession>A0A318KTT7</accession>
<dbReference type="Pfam" id="PF01473">
    <property type="entry name" value="Choline_bind_1"/>
    <property type="match status" value="1"/>
</dbReference>
<dbReference type="AlphaFoldDB" id="A0A318KTT7"/>
<dbReference type="RefSeq" id="WP_022938692.1">
    <property type="nucleotide sequence ID" value="NZ_CABKRQ010000006.1"/>
</dbReference>
<keyword evidence="1" id="KW-0677">Repeat</keyword>
<feature type="signal peptide" evidence="3">
    <location>
        <begin position="1"/>
        <end position="26"/>
    </location>
</feature>
<dbReference type="Proteomes" id="UP000247612">
    <property type="component" value="Unassembled WGS sequence"/>
</dbReference>
<sequence length="630" mass="72291">MNGKKWISASIAAAMAFSISAVPAHAQWDGNNHWIDNGAFATGWRYIEDAWYYFSNTGEMVKGWTQDSSQAWYLLDYETGKMKTGWIAANSTDWYYLNPANGIMQAKTWVESDGTKYYFDEHGIMVRGNHVIDGYNYVFQQNGAFVSKGDKSDEVDETKKNGWVKEGTQFYYYKNDVKQSGWLTLGEKKYYLGGSDNRMLIGTQKIDGKTYTFAQNGVLLSEGGSDIDYADAYSATEYRTDKSKLVDYLNDERDYEKLDELSWVRSDGLDKAAYIRANELVDDFSYDRPNGKSLDDLMDDLKLDYDMVEEHFVKAASPKDALRELFNDRWAERDILNEDFNEIAVGIAKDSNDEYVYVILLTDGGSGTGVSGYDYREYRTDKREILGYLNDYRKSDKVDSLTLAYNDELDKAAYKRAVEIASKFSDTRPNGKDYETVLDDFKVDYNSSYELIYKDEDDYETIVDEWMDVRADKRAIVDEDYKNVGIGIVEDGKHTYVVVLLVEPDTSLTYSSTAYRTDKLEIMNGVNDYRSGTALTKVTSGNLDKYAFQRVVQVAQGKDKDDIEDFLDDLDYDYGTYAYEIIVKDEDDIDYVIDEITDDSAVDNTRYKKIAVGAVEYKKKMYWVVLLTQK</sequence>
<evidence type="ECO:0000256" key="2">
    <source>
        <dbReference type="PROSITE-ProRule" id="PRU00591"/>
    </source>
</evidence>
<dbReference type="Gene3D" id="3.40.33.10">
    <property type="entry name" value="CAP"/>
    <property type="match status" value="2"/>
</dbReference>
<dbReference type="Pfam" id="PF19127">
    <property type="entry name" value="Choline_bind_3"/>
    <property type="match status" value="1"/>
</dbReference>
<keyword evidence="6" id="KW-1185">Reference proteome</keyword>
<dbReference type="STRING" id="1034346.GCA_000313565_02406"/>